<evidence type="ECO:0000313" key="1">
    <source>
        <dbReference type="EMBL" id="BBC78115.1"/>
    </source>
</evidence>
<organism evidence="1 2">
    <name type="scientific">Escherichia phage EcS1</name>
    <dbReference type="NCBI Taxonomy" id="2083276"/>
    <lineage>
        <taxon>Viruses</taxon>
        <taxon>Duplodnaviria</taxon>
        <taxon>Heunggongvirae</taxon>
        <taxon>Uroviricota</taxon>
        <taxon>Caudoviricetes</taxon>
        <taxon>Pantevenvirales</taxon>
        <taxon>Straboviridae</taxon>
        <taxon>Tevenvirinae</taxon>
        <taxon>Kagamiyamavirus</taxon>
        <taxon>Kagamiyamavirus ecs1</taxon>
    </lineage>
</organism>
<reference evidence="1 2" key="1">
    <citation type="submission" date="2018-02" db="EMBL/GenBank/DDBJ databases">
        <title>Full genome sequencing of a novel polyvalent bacteriophage as one of T4-Family member.</title>
        <authorList>
            <person name="Kawasaki T."/>
            <person name="Saad A.M."/>
            <person name="Yamada T."/>
        </authorList>
    </citation>
    <scope>NUCLEOTIDE SEQUENCE [LARGE SCALE GENOMIC DNA]</scope>
    <source>
        <strain evidence="1 2">EcS1</strain>
    </source>
</reference>
<dbReference type="GeneID" id="65108254"/>
<dbReference type="RefSeq" id="YP_010090762.1">
    <property type="nucleotide sequence ID" value="NC_055721.1"/>
</dbReference>
<dbReference type="EMBL" id="LC371242">
    <property type="protein sequence ID" value="BBC78115.1"/>
    <property type="molecule type" value="Genomic_DNA"/>
</dbReference>
<name>A0A2Z5ZCC3_9CAUD</name>
<keyword evidence="2" id="KW-1185">Reference proteome</keyword>
<proteinExistence type="predicted"/>
<accession>A0A2Z5ZCC3</accession>
<dbReference type="KEGG" id="vg:65108254"/>
<protein>
    <submittedName>
        <fullName evidence="1">Uncharacterized protein</fullName>
    </submittedName>
</protein>
<evidence type="ECO:0000313" key="2">
    <source>
        <dbReference type="Proteomes" id="UP000250157"/>
    </source>
</evidence>
<dbReference type="Proteomes" id="UP000250157">
    <property type="component" value="Segment"/>
</dbReference>
<sequence>MVIISKSKKIELSILIRSESRGQERLYVEIDDTQVVLRARSCMTEVCTIQAHQNPQRIANACCALISDVFPTELDLLVREVYKHLM</sequence>